<dbReference type="SUPFAM" id="SSF52058">
    <property type="entry name" value="L domain-like"/>
    <property type="match status" value="1"/>
</dbReference>
<dbReference type="AlphaFoldDB" id="A0A8X7UEE7"/>
<reference evidence="11 12" key="1">
    <citation type="submission" date="2020-02" db="EMBL/GenBank/DDBJ databases">
        <authorList>
            <person name="Ma Q."/>
            <person name="Huang Y."/>
            <person name="Song X."/>
            <person name="Pei D."/>
        </authorList>
    </citation>
    <scope>NUCLEOTIDE SEQUENCE [LARGE SCALE GENOMIC DNA]</scope>
    <source>
        <strain evidence="11">Sxm20200214</strain>
        <tissue evidence="11">Leaf</tissue>
    </source>
</reference>
<dbReference type="PANTHER" id="PTHR48052">
    <property type="entry name" value="UNNAMED PRODUCT"/>
    <property type="match status" value="1"/>
</dbReference>
<dbReference type="Proteomes" id="UP000886595">
    <property type="component" value="Unassembled WGS sequence"/>
</dbReference>
<dbReference type="EMBL" id="JAAMPC010000012">
    <property type="protein sequence ID" value="KAG2274456.1"/>
    <property type="molecule type" value="Genomic_DNA"/>
</dbReference>
<dbReference type="InterPro" id="IPR001611">
    <property type="entry name" value="Leu-rich_rpt"/>
</dbReference>
<keyword evidence="6" id="KW-1133">Transmembrane helix</keyword>
<protein>
    <submittedName>
        <fullName evidence="11">Uncharacterized protein</fullName>
    </submittedName>
</protein>
<evidence type="ECO:0000256" key="1">
    <source>
        <dbReference type="ARBA" id="ARBA00004251"/>
    </source>
</evidence>
<comment type="similarity">
    <text evidence="2">Belongs to the RLP family.</text>
</comment>
<dbReference type="InterPro" id="IPR032675">
    <property type="entry name" value="LRR_dom_sf"/>
</dbReference>
<keyword evidence="8" id="KW-0675">Receptor</keyword>
<keyword evidence="12" id="KW-1185">Reference proteome</keyword>
<evidence type="ECO:0000256" key="5">
    <source>
        <dbReference type="ARBA" id="ARBA00022729"/>
    </source>
</evidence>
<evidence type="ECO:0000256" key="6">
    <source>
        <dbReference type="ARBA" id="ARBA00022989"/>
    </source>
</evidence>
<evidence type="ECO:0000256" key="2">
    <source>
        <dbReference type="ARBA" id="ARBA00009592"/>
    </source>
</evidence>
<comment type="subcellular location">
    <subcellularLocation>
        <location evidence="1">Cell membrane</location>
        <topology evidence="1">Single-pass type I membrane protein</topology>
    </subcellularLocation>
</comment>
<keyword evidence="4" id="KW-0812">Transmembrane</keyword>
<evidence type="ECO:0000256" key="8">
    <source>
        <dbReference type="ARBA" id="ARBA00023170"/>
    </source>
</evidence>
<evidence type="ECO:0000256" key="4">
    <source>
        <dbReference type="ARBA" id="ARBA00022692"/>
    </source>
</evidence>
<dbReference type="GO" id="GO:0005886">
    <property type="term" value="C:plasma membrane"/>
    <property type="evidence" value="ECO:0007669"/>
    <property type="project" value="UniProtKB-SubCell"/>
</dbReference>
<evidence type="ECO:0000313" key="12">
    <source>
        <dbReference type="Proteomes" id="UP000886595"/>
    </source>
</evidence>
<name>A0A8X7UEE7_BRACI</name>
<feature type="compositionally biased region" description="Basic and acidic residues" evidence="10">
    <location>
        <begin position="585"/>
        <end position="594"/>
    </location>
</feature>
<sequence length="612" mass="67617">METKHIRLQEVKQYSGLPFSLRWEASVFSMAQWNRSKDSLDGKREMVDEHLRIMDRKNVFTTGDITILMKLIGKHCSTSNLKFLKTNKMSCPHGGGVPSELESLAKLKILNLGDNNLRGKLPASLGNLTSLKRVIFSFNKIEGGIPDALARLTQLVSLGLALNKFSSAFPPSIYNISSLKDPSQPFSTIANLQHLAIVWNKMTGSIPITSQLGGDLPTSITNLSTNLWKLDLGRNFISGTIPYDIGNLISLQNLGTIPQEIMQIQSLVYLNLSDNSLTGSLPKYIKPLERLCTLSIAHNKLSGKLPQVLGLSVFIYKDVFGNKGLCGGIKELKLKPCIGNMEWEDSHQYMVIYTKLLLGRVLDIADSSILNSSLSVGFPLGECLTVVLEVGLKCCEESPKNRLATVKPENWEALADREPSTLLSVEELPQMSKLSVEERKEEGPTRRGRGTFTYKKDVMYILSVTDELISEKNAAKYGTRHVLVLAGFSPSLRTSDLVKLFVGLFKDGGFLIRWVNDTTALAACNSVQCSFIHHTCSDHDSLLGSISGKDLEPPTQRPKTSARTAQRLIAHSMGLKLPASGFGSKELRDQEAARKNRIVSRQKQRDDAWGAD</sequence>
<keyword evidence="9" id="KW-0325">Glycoprotein</keyword>
<proteinExistence type="inferred from homology"/>
<evidence type="ECO:0000256" key="9">
    <source>
        <dbReference type="ARBA" id="ARBA00023180"/>
    </source>
</evidence>
<accession>A0A8X7UEE7</accession>
<feature type="compositionally biased region" description="Basic and acidic residues" evidence="10">
    <location>
        <begin position="603"/>
        <end position="612"/>
    </location>
</feature>
<organism evidence="11 12">
    <name type="scientific">Brassica carinata</name>
    <name type="common">Ethiopian mustard</name>
    <name type="synonym">Abyssinian cabbage</name>
    <dbReference type="NCBI Taxonomy" id="52824"/>
    <lineage>
        <taxon>Eukaryota</taxon>
        <taxon>Viridiplantae</taxon>
        <taxon>Streptophyta</taxon>
        <taxon>Embryophyta</taxon>
        <taxon>Tracheophyta</taxon>
        <taxon>Spermatophyta</taxon>
        <taxon>Magnoliopsida</taxon>
        <taxon>eudicotyledons</taxon>
        <taxon>Gunneridae</taxon>
        <taxon>Pentapetalae</taxon>
        <taxon>rosids</taxon>
        <taxon>malvids</taxon>
        <taxon>Brassicales</taxon>
        <taxon>Brassicaceae</taxon>
        <taxon>Brassiceae</taxon>
        <taxon>Brassica</taxon>
    </lineage>
</organism>
<evidence type="ECO:0000313" key="11">
    <source>
        <dbReference type="EMBL" id="KAG2274456.1"/>
    </source>
</evidence>
<evidence type="ECO:0000256" key="3">
    <source>
        <dbReference type="ARBA" id="ARBA00022475"/>
    </source>
</evidence>
<feature type="region of interest" description="Disordered" evidence="10">
    <location>
        <begin position="576"/>
        <end position="612"/>
    </location>
</feature>
<evidence type="ECO:0000256" key="7">
    <source>
        <dbReference type="ARBA" id="ARBA00023136"/>
    </source>
</evidence>
<keyword evidence="3" id="KW-1003">Cell membrane</keyword>
<keyword evidence="5" id="KW-0732">Signal</keyword>
<evidence type="ECO:0000256" key="10">
    <source>
        <dbReference type="SAM" id="MobiDB-lite"/>
    </source>
</evidence>
<dbReference type="Pfam" id="PF00560">
    <property type="entry name" value="LRR_1"/>
    <property type="match status" value="3"/>
</dbReference>
<dbReference type="PANTHER" id="PTHR48052:SF66">
    <property type="entry name" value="OS02G0610000 PROTEIN"/>
    <property type="match status" value="1"/>
</dbReference>
<keyword evidence="7" id="KW-0472">Membrane</keyword>
<comment type="caution">
    <text evidence="11">The sequence shown here is derived from an EMBL/GenBank/DDBJ whole genome shotgun (WGS) entry which is preliminary data.</text>
</comment>
<dbReference type="Gene3D" id="3.80.10.10">
    <property type="entry name" value="Ribonuclease Inhibitor"/>
    <property type="match status" value="1"/>
</dbReference>
<gene>
    <name evidence="11" type="ORF">Bca52824_057011</name>
</gene>
<dbReference type="OrthoDB" id="5418203at2759"/>